<keyword evidence="11" id="KW-1185">Reference proteome</keyword>
<feature type="domain" description="Glycosyltransferase RgtA/B/C/D-like" evidence="9">
    <location>
        <begin position="76"/>
        <end position="230"/>
    </location>
</feature>
<gene>
    <name evidence="10" type="ORF">I4641_03350</name>
</gene>
<dbReference type="PANTHER" id="PTHR33908:SF3">
    <property type="entry name" value="UNDECAPRENYL PHOSPHATE-ALPHA-4-AMINO-4-DEOXY-L-ARABINOSE ARABINOSYL TRANSFERASE"/>
    <property type="match status" value="1"/>
</dbReference>
<evidence type="ECO:0000256" key="7">
    <source>
        <dbReference type="ARBA" id="ARBA00023136"/>
    </source>
</evidence>
<feature type="transmembrane region" description="Helical" evidence="8">
    <location>
        <begin position="178"/>
        <end position="206"/>
    </location>
</feature>
<dbReference type="GO" id="GO:0005886">
    <property type="term" value="C:plasma membrane"/>
    <property type="evidence" value="ECO:0007669"/>
    <property type="project" value="UniProtKB-SubCell"/>
</dbReference>
<evidence type="ECO:0000256" key="2">
    <source>
        <dbReference type="ARBA" id="ARBA00022475"/>
    </source>
</evidence>
<proteinExistence type="predicted"/>
<keyword evidence="7 8" id="KW-0472">Membrane</keyword>
<evidence type="ECO:0000256" key="8">
    <source>
        <dbReference type="SAM" id="Phobius"/>
    </source>
</evidence>
<dbReference type="AlphaFoldDB" id="A0A964BQF6"/>
<keyword evidence="4" id="KW-0808">Transferase</keyword>
<evidence type="ECO:0000313" key="11">
    <source>
        <dbReference type="Proteomes" id="UP000729733"/>
    </source>
</evidence>
<dbReference type="InterPro" id="IPR050297">
    <property type="entry name" value="LipidA_mod_glycosyltrf_83"/>
</dbReference>
<name>A0A964BQF6_9CYAN</name>
<feature type="transmembrane region" description="Helical" evidence="8">
    <location>
        <begin position="16"/>
        <end position="34"/>
    </location>
</feature>
<sequence length="528" mass="60342">MERLGTWKKLFNSDRFCVLSLLVIAIALYTSGLGNLPLRDWDEGIVAGVARNIWRGFPDSNTWLYPTINYDDPYWNKPPLIHWLVAFSYSLFGIGEWSTRLFPALLSACSVPLLYKIGRELFVSRPAAIFSALVYLTFLPIARHGRVAMLDGAINCWFCFAVWCLLRGRKDPRWLLGAGLGLGSICLTKGIMMGILLGGIIIIFLLWDSPKLLLTPHFWVGVILGVIPAIAWYLLQYFHYGSDFLGISLGKQTFNRIWEPVSHVSHPPWYYLSEIAKYSLPWLIFLPYGLRVAGKNYHLSWAKLALIWCGVYLLATSLMVTKLPWYIMPIYPGLSLFIGASLEISWEQNIYFPSWKISMTLLAIVCWVGTIYFGLSGQIEPGLAILTGFIALIFSIASFFLLSSSPYFIPTIIAGFYLALLFLFNSNYWLWELNEAFPVKPLATSIQQHTPPQQNIYTAYPNLRPSLEFYSDRVIIPATDDRLKELWQQTKPVYFLVDRDALNRLEFQEYVKLGKQLDGITWQLISNQ</sequence>
<dbReference type="GO" id="GO:0010041">
    <property type="term" value="P:response to iron(III) ion"/>
    <property type="evidence" value="ECO:0007669"/>
    <property type="project" value="TreeGrafter"/>
</dbReference>
<protein>
    <submittedName>
        <fullName evidence="10">Glycosyltransferase family 39 protein</fullName>
    </submittedName>
</protein>
<feature type="transmembrane region" description="Helical" evidence="8">
    <location>
        <begin position="80"/>
        <end position="102"/>
    </location>
</feature>
<comment type="subcellular location">
    <subcellularLocation>
        <location evidence="1">Cell membrane</location>
        <topology evidence="1">Multi-pass membrane protein</topology>
    </subcellularLocation>
</comment>
<evidence type="ECO:0000256" key="1">
    <source>
        <dbReference type="ARBA" id="ARBA00004651"/>
    </source>
</evidence>
<dbReference type="GO" id="GO:0016763">
    <property type="term" value="F:pentosyltransferase activity"/>
    <property type="evidence" value="ECO:0007669"/>
    <property type="project" value="TreeGrafter"/>
</dbReference>
<feature type="transmembrane region" description="Helical" evidence="8">
    <location>
        <begin position="301"/>
        <end position="320"/>
    </location>
</feature>
<keyword evidence="6 8" id="KW-1133">Transmembrane helix</keyword>
<feature type="transmembrane region" description="Helical" evidence="8">
    <location>
        <begin position="407"/>
        <end position="431"/>
    </location>
</feature>
<dbReference type="Proteomes" id="UP000729733">
    <property type="component" value="Unassembled WGS sequence"/>
</dbReference>
<feature type="transmembrane region" description="Helical" evidence="8">
    <location>
        <begin position="218"/>
        <end position="235"/>
    </location>
</feature>
<evidence type="ECO:0000256" key="3">
    <source>
        <dbReference type="ARBA" id="ARBA00022676"/>
    </source>
</evidence>
<dbReference type="RefSeq" id="WP_229639051.1">
    <property type="nucleotide sequence ID" value="NZ_JADWDC010000005.1"/>
</dbReference>
<comment type="caution">
    <text evidence="10">The sequence shown here is derived from an EMBL/GenBank/DDBJ whole genome shotgun (WGS) entry which is preliminary data.</text>
</comment>
<dbReference type="Pfam" id="PF13231">
    <property type="entry name" value="PMT_2"/>
    <property type="match status" value="1"/>
</dbReference>
<dbReference type="EMBL" id="JADWDC010000005">
    <property type="protein sequence ID" value="MCC0176015.1"/>
    <property type="molecule type" value="Genomic_DNA"/>
</dbReference>
<feature type="transmembrane region" description="Helical" evidence="8">
    <location>
        <begin position="381"/>
        <end position="402"/>
    </location>
</feature>
<reference evidence="10" key="1">
    <citation type="journal article" date="2021" name="Antonie Van Leeuwenhoek">
        <title>Draft genome and description of Waterburya agarophytonicola gen. nov. sp. nov. (Pleurocapsales, Cyanobacteria): a seaweed symbiont.</title>
        <authorList>
            <person name="Bonthond G."/>
            <person name="Shalygin S."/>
            <person name="Bayer T."/>
            <person name="Weinberger F."/>
        </authorList>
    </citation>
    <scope>NUCLEOTIDE SEQUENCE</scope>
    <source>
        <strain evidence="10">KI4</strain>
    </source>
</reference>
<accession>A0A964BQF6</accession>
<keyword evidence="5 8" id="KW-0812">Transmembrane</keyword>
<organism evidence="10 11">
    <name type="scientific">Waterburya agarophytonicola KI4</name>
    <dbReference type="NCBI Taxonomy" id="2874699"/>
    <lineage>
        <taxon>Bacteria</taxon>
        <taxon>Bacillati</taxon>
        <taxon>Cyanobacteriota</taxon>
        <taxon>Cyanophyceae</taxon>
        <taxon>Pleurocapsales</taxon>
        <taxon>Hyellaceae</taxon>
        <taxon>Waterburya</taxon>
        <taxon>Waterburya agarophytonicola</taxon>
    </lineage>
</organism>
<evidence type="ECO:0000313" key="10">
    <source>
        <dbReference type="EMBL" id="MCC0176015.1"/>
    </source>
</evidence>
<feature type="transmembrane region" description="Helical" evidence="8">
    <location>
        <begin position="147"/>
        <end position="166"/>
    </location>
</feature>
<evidence type="ECO:0000259" key="9">
    <source>
        <dbReference type="Pfam" id="PF13231"/>
    </source>
</evidence>
<keyword evidence="2" id="KW-1003">Cell membrane</keyword>
<feature type="transmembrane region" description="Helical" evidence="8">
    <location>
        <begin position="357"/>
        <end position="375"/>
    </location>
</feature>
<dbReference type="InterPro" id="IPR038731">
    <property type="entry name" value="RgtA/B/C-like"/>
</dbReference>
<dbReference type="GO" id="GO:0009103">
    <property type="term" value="P:lipopolysaccharide biosynthetic process"/>
    <property type="evidence" value="ECO:0007669"/>
    <property type="project" value="UniProtKB-ARBA"/>
</dbReference>
<evidence type="ECO:0000256" key="6">
    <source>
        <dbReference type="ARBA" id="ARBA00022989"/>
    </source>
</evidence>
<evidence type="ECO:0000256" key="5">
    <source>
        <dbReference type="ARBA" id="ARBA00022692"/>
    </source>
</evidence>
<feature type="transmembrane region" description="Helical" evidence="8">
    <location>
        <begin position="122"/>
        <end position="141"/>
    </location>
</feature>
<keyword evidence="3" id="KW-0328">Glycosyltransferase</keyword>
<evidence type="ECO:0000256" key="4">
    <source>
        <dbReference type="ARBA" id="ARBA00022679"/>
    </source>
</evidence>
<dbReference type="PANTHER" id="PTHR33908">
    <property type="entry name" value="MANNOSYLTRANSFERASE YKCB-RELATED"/>
    <property type="match status" value="1"/>
</dbReference>